<evidence type="ECO:0000313" key="4">
    <source>
        <dbReference type="Proteomes" id="UP000295807"/>
    </source>
</evidence>
<evidence type="ECO:0000256" key="1">
    <source>
        <dbReference type="ARBA" id="ARBA00022679"/>
    </source>
</evidence>
<dbReference type="OrthoDB" id="9784101at2"/>
<dbReference type="Gene3D" id="3.40.50.150">
    <property type="entry name" value="Vaccinia Virus protein VP39"/>
    <property type="match status" value="1"/>
</dbReference>
<dbReference type="InterPro" id="IPR029063">
    <property type="entry name" value="SAM-dependent_MTases_sf"/>
</dbReference>
<dbReference type="InterPro" id="IPR013217">
    <property type="entry name" value="Methyltransf_12"/>
</dbReference>
<proteinExistence type="predicted"/>
<evidence type="ECO:0000313" key="3">
    <source>
        <dbReference type="EMBL" id="TCS87691.1"/>
    </source>
</evidence>
<accession>A0A4R3KT60</accession>
<sequence>MHRLNRHALLITFIFAFIISAFIIPGPSLLAQAAPSQTAPYEFRESSSGGTGKFYMGREIAGIMSAAGAAWLERSSRQQEENSNRTISKLPLQPGSVVADVGAGTGYYTFKIAEMIPGGKVYAVDIQDEFVRRLKEKKKAQQAANVEVIKGGEKSPNLPSGSVDLIIMVDVYHELLYPQEMLQAMHKALKPSGKLLLIEYKAEDPEVAIRPLHKMTVAQASKELTANGFKLIKQDNSLHIQHFLLFGKD</sequence>
<evidence type="ECO:0000259" key="2">
    <source>
        <dbReference type="Pfam" id="PF08242"/>
    </source>
</evidence>
<dbReference type="EMBL" id="SMAD01000004">
    <property type="protein sequence ID" value="TCS87691.1"/>
    <property type="molecule type" value="Genomic_DNA"/>
</dbReference>
<gene>
    <name evidence="3" type="ORF">EDD80_10438</name>
</gene>
<name>A0A4R3KT60_9SPHI</name>
<dbReference type="SUPFAM" id="SSF53335">
    <property type="entry name" value="S-adenosyl-L-methionine-dependent methyltransferases"/>
    <property type="match status" value="1"/>
</dbReference>
<dbReference type="AlphaFoldDB" id="A0A4R3KT60"/>
<dbReference type="CDD" id="cd02440">
    <property type="entry name" value="AdoMet_MTases"/>
    <property type="match status" value="1"/>
</dbReference>
<keyword evidence="4" id="KW-1185">Reference proteome</keyword>
<dbReference type="GO" id="GO:0032259">
    <property type="term" value="P:methylation"/>
    <property type="evidence" value="ECO:0007669"/>
    <property type="project" value="UniProtKB-KW"/>
</dbReference>
<dbReference type="PANTHER" id="PTHR43861">
    <property type="entry name" value="TRANS-ACONITATE 2-METHYLTRANSFERASE-RELATED"/>
    <property type="match status" value="1"/>
</dbReference>
<reference evidence="3 4" key="1">
    <citation type="submission" date="2019-03" db="EMBL/GenBank/DDBJ databases">
        <title>Genomic Encyclopedia of Type Strains, Phase IV (KMG-IV): sequencing the most valuable type-strain genomes for metagenomic binning, comparative biology and taxonomic classification.</title>
        <authorList>
            <person name="Goeker M."/>
        </authorList>
    </citation>
    <scope>NUCLEOTIDE SEQUENCE [LARGE SCALE GENOMIC DNA]</scope>
    <source>
        <strain evidence="3 4">DSM 21100</strain>
    </source>
</reference>
<feature type="domain" description="Methyltransferase type 12" evidence="2">
    <location>
        <begin position="100"/>
        <end position="195"/>
    </location>
</feature>
<protein>
    <submittedName>
        <fullName evidence="3">Methyltransferase family protein</fullName>
    </submittedName>
</protein>
<organism evidence="3 4">
    <name type="scientific">Anseongella ginsenosidimutans</name>
    <dbReference type="NCBI Taxonomy" id="496056"/>
    <lineage>
        <taxon>Bacteria</taxon>
        <taxon>Pseudomonadati</taxon>
        <taxon>Bacteroidota</taxon>
        <taxon>Sphingobacteriia</taxon>
        <taxon>Sphingobacteriales</taxon>
        <taxon>Sphingobacteriaceae</taxon>
        <taxon>Anseongella</taxon>
    </lineage>
</organism>
<keyword evidence="1 3" id="KW-0808">Transferase</keyword>
<dbReference type="GO" id="GO:0008168">
    <property type="term" value="F:methyltransferase activity"/>
    <property type="evidence" value="ECO:0007669"/>
    <property type="project" value="UniProtKB-KW"/>
</dbReference>
<comment type="caution">
    <text evidence="3">The sequence shown here is derived from an EMBL/GenBank/DDBJ whole genome shotgun (WGS) entry which is preliminary data.</text>
</comment>
<dbReference type="PANTHER" id="PTHR43861:SF3">
    <property type="entry name" value="PUTATIVE (AFU_ORTHOLOGUE AFUA_2G14390)-RELATED"/>
    <property type="match status" value="1"/>
</dbReference>
<dbReference type="RefSeq" id="WP_132128769.1">
    <property type="nucleotide sequence ID" value="NZ_CP042432.1"/>
</dbReference>
<dbReference type="Proteomes" id="UP000295807">
    <property type="component" value="Unassembled WGS sequence"/>
</dbReference>
<keyword evidence="3" id="KW-0489">Methyltransferase</keyword>
<dbReference type="Pfam" id="PF08242">
    <property type="entry name" value="Methyltransf_12"/>
    <property type="match status" value="1"/>
</dbReference>